<accession>A0A0B7AH97</accession>
<sequence>MEETEITQKTINNKRDKQRYGHEFVYLMPVVIAYDYDEAEVYFDYKMTVDEYIHTISIVITVRHYYFLRIQRRISVI</sequence>
<reference evidence="1" key="1">
    <citation type="submission" date="2014-12" db="EMBL/GenBank/DDBJ databases">
        <title>Insight into the proteome of Arion vulgaris.</title>
        <authorList>
            <person name="Aradska J."/>
            <person name="Bulat T."/>
            <person name="Smidak R."/>
            <person name="Sarate P."/>
            <person name="Gangsoo J."/>
            <person name="Sialana F."/>
            <person name="Bilban M."/>
            <person name="Lubec G."/>
        </authorList>
    </citation>
    <scope>NUCLEOTIDE SEQUENCE</scope>
    <source>
        <tissue evidence="1">Skin</tissue>
    </source>
</reference>
<dbReference type="EMBL" id="HACG01033112">
    <property type="protein sequence ID" value="CEK79977.1"/>
    <property type="molecule type" value="Transcribed_RNA"/>
</dbReference>
<protein>
    <submittedName>
        <fullName evidence="1">Uncharacterized protein</fullName>
    </submittedName>
</protein>
<proteinExistence type="predicted"/>
<gene>
    <name evidence="1" type="primary">ORF118451</name>
</gene>
<name>A0A0B7AH97_9EUPU</name>
<evidence type="ECO:0000313" key="1">
    <source>
        <dbReference type="EMBL" id="CEK79977.1"/>
    </source>
</evidence>
<organism evidence="1">
    <name type="scientific">Arion vulgaris</name>
    <dbReference type="NCBI Taxonomy" id="1028688"/>
    <lineage>
        <taxon>Eukaryota</taxon>
        <taxon>Metazoa</taxon>
        <taxon>Spiralia</taxon>
        <taxon>Lophotrochozoa</taxon>
        <taxon>Mollusca</taxon>
        <taxon>Gastropoda</taxon>
        <taxon>Heterobranchia</taxon>
        <taxon>Euthyneura</taxon>
        <taxon>Panpulmonata</taxon>
        <taxon>Eupulmonata</taxon>
        <taxon>Stylommatophora</taxon>
        <taxon>Helicina</taxon>
        <taxon>Arionoidea</taxon>
        <taxon>Arionidae</taxon>
        <taxon>Arion</taxon>
    </lineage>
</organism>
<dbReference type="AlphaFoldDB" id="A0A0B7AH97"/>